<gene>
    <name evidence="1" type="ORF">DPBNPPHM_04065</name>
</gene>
<evidence type="ECO:0000313" key="1">
    <source>
        <dbReference type="EMBL" id="CAA0107974.1"/>
    </source>
</evidence>
<dbReference type="Proteomes" id="UP000434580">
    <property type="component" value="Unassembled WGS sequence"/>
</dbReference>
<reference evidence="1 2" key="1">
    <citation type="submission" date="2019-11" db="EMBL/GenBank/DDBJ databases">
        <authorList>
            <person name="Holert J."/>
        </authorList>
    </citation>
    <scope>NUCLEOTIDE SEQUENCE [LARGE SCALE GENOMIC DNA]</scope>
    <source>
        <strain evidence="1">BC5_2</strain>
    </source>
</reference>
<sequence length="83" mass="9408">MSQRIDGCVEDILLQQGAIAGDVFADDFGNEWVVQDDRNGLRLQIKDKPDAWLPFWTAMTIKLPGLHRVIEEDLEPQKSATLQ</sequence>
<organism evidence="1 2">
    <name type="scientific">BD1-7 clade bacterium</name>
    <dbReference type="NCBI Taxonomy" id="2029982"/>
    <lineage>
        <taxon>Bacteria</taxon>
        <taxon>Pseudomonadati</taxon>
        <taxon>Pseudomonadota</taxon>
        <taxon>Gammaproteobacteria</taxon>
        <taxon>Cellvibrionales</taxon>
        <taxon>Spongiibacteraceae</taxon>
        <taxon>BD1-7 clade</taxon>
    </lineage>
</organism>
<accession>A0A5S9PU42</accession>
<proteinExistence type="predicted"/>
<dbReference type="OrthoDB" id="8781168at2"/>
<evidence type="ECO:0000313" key="2">
    <source>
        <dbReference type="Proteomes" id="UP000434580"/>
    </source>
</evidence>
<name>A0A5S9PU42_9GAMM</name>
<protein>
    <submittedName>
        <fullName evidence="1">Uncharacterized protein</fullName>
    </submittedName>
</protein>
<dbReference type="AlphaFoldDB" id="A0A5S9PU42"/>
<dbReference type="EMBL" id="CACSII010000013">
    <property type="protein sequence ID" value="CAA0107974.1"/>
    <property type="molecule type" value="Genomic_DNA"/>
</dbReference>